<dbReference type="PANTHER" id="PTHR36689">
    <property type="entry name" value="COLORECTAL CANCER-ASSOCIATED PROTEIN 2"/>
    <property type="match status" value="1"/>
</dbReference>
<dbReference type="Proteomes" id="UP000515156">
    <property type="component" value="Chromosome 12"/>
</dbReference>
<keyword evidence="6" id="KW-1185">Reference proteome</keyword>
<keyword evidence="2" id="KW-0010">Activator</keyword>
<dbReference type="OrthoDB" id="9942157at2759"/>
<reference evidence="7" key="1">
    <citation type="submission" date="2025-08" db="UniProtKB">
        <authorList>
            <consortium name="RefSeq"/>
        </authorList>
    </citation>
    <scope>IDENTIFICATION</scope>
</reference>
<evidence type="ECO:0000256" key="3">
    <source>
        <dbReference type="ARBA" id="ARBA00023163"/>
    </source>
</evidence>
<proteinExistence type="predicted"/>
<evidence type="ECO:0000256" key="4">
    <source>
        <dbReference type="SAM" id="MobiDB-lite"/>
    </source>
</evidence>
<evidence type="ECO:0000313" key="6">
    <source>
        <dbReference type="Proteomes" id="UP000515156"/>
    </source>
</evidence>
<evidence type="ECO:0000259" key="5">
    <source>
        <dbReference type="PROSITE" id="PS52003"/>
    </source>
</evidence>
<gene>
    <name evidence="7" type="primary">COLCA2</name>
</gene>
<keyword evidence="3" id="KW-0804">Transcription</keyword>
<protein>
    <submittedName>
        <fullName evidence="7">Colorectal cancer-associated protein 2</fullName>
    </submittedName>
</protein>
<evidence type="ECO:0000256" key="2">
    <source>
        <dbReference type="ARBA" id="ARBA00023159"/>
    </source>
</evidence>
<keyword evidence="1" id="KW-0805">Transcription regulation</keyword>
<feature type="domain" description="OCA" evidence="5">
    <location>
        <begin position="19"/>
        <end position="41"/>
    </location>
</feature>
<dbReference type="KEGG" id="muo:115482134"/>
<sequence>MRPCEITLAISHLLLIEKPKVYQGVRVKITVKEMLQQQRALQAETKATQVSRSNSVQFSESVSSCAALCFDADPLPSTPSYFPPRQFPSYISNGENACHLEQQILETYLQQELLPDNFSSLQDFSPCSPTSSYQPPPLHFNQSLDPGSPTDSSDLSGSFDYSYSPPHQQPVYPVVAHGSPAHLEVKNCGFTASEEYSYQMQYNPSTCYCVACHGSQDFDSTRGTDYLPYPSIDCVEYHPSPVPTDDFLRRELNSFDMCYS</sequence>
<evidence type="ECO:0000256" key="1">
    <source>
        <dbReference type="ARBA" id="ARBA00023015"/>
    </source>
</evidence>
<dbReference type="RefSeq" id="XP_030077565.1">
    <property type="nucleotide sequence ID" value="XM_030221705.1"/>
</dbReference>
<dbReference type="InParanoid" id="A0A6P7ZW40"/>
<dbReference type="InterPro" id="IPR043265">
    <property type="entry name" value="OCAT2"/>
</dbReference>
<dbReference type="InterPro" id="IPR047571">
    <property type="entry name" value="OCA"/>
</dbReference>
<name>A0A6P7ZW40_9AMPH</name>
<accession>A0A6P7ZW40</accession>
<dbReference type="CTD" id="120376"/>
<dbReference type="PROSITE" id="PS52003">
    <property type="entry name" value="OCA"/>
    <property type="match status" value="1"/>
</dbReference>
<organism evidence="6 7">
    <name type="scientific">Microcaecilia unicolor</name>
    <dbReference type="NCBI Taxonomy" id="1415580"/>
    <lineage>
        <taxon>Eukaryota</taxon>
        <taxon>Metazoa</taxon>
        <taxon>Chordata</taxon>
        <taxon>Craniata</taxon>
        <taxon>Vertebrata</taxon>
        <taxon>Euteleostomi</taxon>
        <taxon>Amphibia</taxon>
        <taxon>Gymnophiona</taxon>
        <taxon>Siphonopidae</taxon>
        <taxon>Microcaecilia</taxon>
    </lineage>
</organism>
<dbReference type="GO" id="GO:0070974">
    <property type="term" value="F:POU domain binding"/>
    <property type="evidence" value="ECO:0007669"/>
    <property type="project" value="InterPro"/>
</dbReference>
<dbReference type="AlphaFoldDB" id="A0A6P7ZW40"/>
<evidence type="ECO:0000313" key="7">
    <source>
        <dbReference type="RefSeq" id="XP_030077565.1"/>
    </source>
</evidence>
<feature type="region of interest" description="Disordered" evidence="4">
    <location>
        <begin position="125"/>
        <end position="159"/>
    </location>
</feature>
<dbReference type="GeneID" id="115482134"/>
<feature type="compositionally biased region" description="Polar residues" evidence="4">
    <location>
        <begin position="140"/>
        <end position="159"/>
    </location>
</feature>
<dbReference type="GO" id="GO:0003677">
    <property type="term" value="F:DNA binding"/>
    <property type="evidence" value="ECO:0007669"/>
    <property type="project" value="InterPro"/>
</dbReference>
<dbReference type="PANTHER" id="PTHR36689:SF1">
    <property type="entry name" value="POU CLASS 2 HOMEOBOX ASSOCIATING FACTOR 3"/>
    <property type="match status" value="1"/>
</dbReference>